<sequence>MEKVRFSCGDHHRYFKGSGTSSNKLMMGYERENIFTSSWPQRNYRCSFCKKEFKSAQALGGHMNVHRRDRARMRLQSPDSLTPPSNPNPNFSSPSSSPTAARFLPYHMNPTTYHSQSSAPSTLYGENVAHFSLNKSSDHCRDDEIRKKLSMMGVSNFLGVKDFEGFKGEEKNEGRRAWKKSRDYFCEMDSCTGLLRDAKQGDLDLELRLG</sequence>
<evidence type="ECO:0000256" key="9">
    <source>
        <dbReference type="SAM" id="MobiDB-lite"/>
    </source>
</evidence>
<dbReference type="AlphaFoldDB" id="A0AA88WZL7"/>
<evidence type="ECO:0000256" key="3">
    <source>
        <dbReference type="ARBA" id="ARBA00022771"/>
    </source>
</evidence>
<dbReference type="PROSITE" id="PS50157">
    <property type="entry name" value="ZINC_FINGER_C2H2_2"/>
    <property type="match status" value="1"/>
</dbReference>
<evidence type="ECO:0000256" key="6">
    <source>
        <dbReference type="ARBA" id="ARBA00023163"/>
    </source>
</evidence>
<evidence type="ECO:0000313" key="11">
    <source>
        <dbReference type="EMBL" id="KAK3036847.1"/>
    </source>
</evidence>
<keyword evidence="6" id="KW-0804">Transcription</keyword>
<dbReference type="Proteomes" id="UP001188597">
    <property type="component" value="Unassembled WGS sequence"/>
</dbReference>
<dbReference type="EMBL" id="JAVXUP010000135">
    <property type="protein sequence ID" value="KAK3036847.1"/>
    <property type="molecule type" value="Genomic_DNA"/>
</dbReference>
<dbReference type="PANTHER" id="PTHR45801:SF110">
    <property type="entry name" value="TRANSCRIPTIONAL REGULATOR SUPERMAN"/>
    <property type="match status" value="1"/>
</dbReference>
<dbReference type="InterPro" id="IPR013087">
    <property type="entry name" value="Znf_C2H2_type"/>
</dbReference>
<gene>
    <name evidence="11" type="ORF">RJ639_031465</name>
</gene>
<comment type="caution">
    <text evidence="11">The sequence shown here is derived from an EMBL/GenBank/DDBJ whole genome shotgun (WGS) entry which is preliminary data.</text>
</comment>
<accession>A0AA88WZL7</accession>
<dbReference type="GO" id="GO:0005634">
    <property type="term" value="C:nucleus"/>
    <property type="evidence" value="ECO:0007669"/>
    <property type="project" value="UniProtKB-SubCell"/>
</dbReference>
<dbReference type="SUPFAM" id="SSF57667">
    <property type="entry name" value="beta-beta-alpha zinc fingers"/>
    <property type="match status" value="1"/>
</dbReference>
<comment type="subcellular location">
    <subcellularLocation>
        <location evidence="1">Nucleus</location>
    </subcellularLocation>
</comment>
<dbReference type="PROSITE" id="PS00028">
    <property type="entry name" value="ZINC_FINGER_C2H2_1"/>
    <property type="match status" value="1"/>
</dbReference>
<evidence type="ECO:0000313" key="12">
    <source>
        <dbReference type="Proteomes" id="UP001188597"/>
    </source>
</evidence>
<evidence type="ECO:0000256" key="5">
    <source>
        <dbReference type="ARBA" id="ARBA00023015"/>
    </source>
</evidence>
<proteinExistence type="predicted"/>
<evidence type="ECO:0000256" key="4">
    <source>
        <dbReference type="ARBA" id="ARBA00022833"/>
    </source>
</evidence>
<evidence type="ECO:0000256" key="7">
    <source>
        <dbReference type="ARBA" id="ARBA00023242"/>
    </source>
</evidence>
<dbReference type="Gene3D" id="3.30.160.60">
    <property type="entry name" value="Classic Zinc Finger"/>
    <property type="match status" value="1"/>
</dbReference>
<dbReference type="InterPro" id="IPR052426">
    <property type="entry name" value="Plant_dev_regulator"/>
</dbReference>
<dbReference type="GO" id="GO:0008270">
    <property type="term" value="F:zinc ion binding"/>
    <property type="evidence" value="ECO:0007669"/>
    <property type="project" value="UniProtKB-KW"/>
</dbReference>
<keyword evidence="2" id="KW-0479">Metal-binding</keyword>
<keyword evidence="3 8" id="KW-0863">Zinc-finger</keyword>
<evidence type="ECO:0000256" key="1">
    <source>
        <dbReference type="ARBA" id="ARBA00004123"/>
    </source>
</evidence>
<feature type="compositionally biased region" description="Low complexity" evidence="9">
    <location>
        <begin position="77"/>
        <end position="98"/>
    </location>
</feature>
<keyword evidence="12" id="KW-1185">Reference proteome</keyword>
<dbReference type="PANTHER" id="PTHR45801">
    <property type="entry name" value="OS07G0101800 PROTEIN"/>
    <property type="match status" value="1"/>
</dbReference>
<organism evidence="11 12">
    <name type="scientific">Escallonia herrerae</name>
    <dbReference type="NCBI Taxonomy" id="1293975"/>
    <lineage>
        <taxon>Eukaryota</taxon>
        <taxon>Viridiplantae</taxon>
        <taxon>Streptophyta</taxon>
        <taxon>Embryophyta</taxon>
        <taxon>Tracheophyta</taxon>
        <taxon>Spermatophyta</taxon>
        <taxon>Magnoliopsida</taxon>
        <taxon>eudicotyledons</taxon>
        <taxon>Gunneridae</taxon>
        <taxon>Pentapetalae</taxon>
        <taxon>asterids</taxon>
        <taxon>campanulids</taxon>
        <taxon>Escalloniales</taxon>
        <taxon>Escalloniaceae</taxon>
        <taxon>Escallonia</taxon>
    </lineage>
</organism>
<name>A0AA88WZL7_9ASTE</name>
<reference evidence="11" key="1">
    <citation type="submission" date="2022-12" db="EMBL/GenBank/DDBJ databases">
        <title>Draft genome assemblies for two species of Escallonia (Escalloniales).</title>
        <authorList>
            <person name="Chanderbali A."/>
            <person name="Dervinis C."/>
            <person name="Anghel I."/>
            <person name="Soltis D."/>
            <person name="Soltis P."/>
            <person name="Zapata F."/>
        </authorList>
    </citation>
    <scope>NUCLEOTIDE SEQUENCE</scope>
    <source>
        <strain evidence="11">UCBG64.0493</strain>
        <tissue evidence="11">Leaf</tissue>
    </source>
</reference>
<keyword evidence="4" id="KW-0862">Zinc</keyword>
<evidence type="ECO:0000259" key="10">
    <source>
        <dbReference type="PROSITE" id="PS50157"/>
    </source>
</evidence>
<feature type="domain" description="C2H2-type" evidence="10">
    <location>
        <begin position="44"/>
        <end position="71"/>
    </location>
</feature>
<protein>
    <recommendedName>
        <fullName evidence="10">C2H2-type domain-containing protein</fullName>
    </recommendedName>
</protein>
<dbReference type="InterPro" id="IPR036236">
    <property type="entry name" value="Znf_C2H2_sf"/>
</dbReference>
<evidence type="ECO:0000256" key="2">
    <source>
        <dbReference type="ARBA" id="ARBA00022723"/>
    </source>
</evidence>
<dbReference type="Pfam" id="PF13912">
    <property type="entry name" value="zf-C2H2_6"/>
    <property type="match status" value="1"/>
</dbReference>
<evidence type="ECO:0000256" key="8">
    <source>
        <dbReference type="PROSITE-ProRule" id="PRU00042"/>
    </source>
</evidence>
<feature type="region of interest" description="Disordered" evidence="9">
    <location>
        <begin position="76"/>
        <end position="103"/>
    </location>
</feature>
<keyword evidence="5" id="KW-0805">Transcription regulation</keyword>
<dbReference type="SMART" id="SM00355">
    <property type="entry name" value="ZnF_C2H2"/>
    <property type="match status" value="1"/>
</dbReference>
<keyword evidence="7" id="KW-0539">Nucleus</keyword>